<dbReference type="RefSeq" id="WP_188370197.1">
    <property type="nucleotide sequence ID" value="NZ_BMFH01000001.1"/>
</dbReference>
<accession>A0ABQ1R028</accession>
<dbReference type="EMBL" id="BMFH01000001">
    <property type="protein sequence ID" value="GGD50496.1"/>
    <property type="molecule type" value="Genomic_DNA"/>
</dbReference>
<organism evidence="1 2">
    <name type="scientific">Muriicola marianensis</name>
    <dbReference type="NCBI Taxonomy" id="1324801"/>
    <lineage>
        <taxon>Bacteria</taxon>
        <taxon>Pseudomonadati</taxon>
        <taxon>Bacteroidota</taxon>
        <taxon>Flavobacteriia</taxon>
        <taxon>Flavobacteriales</taxon>
        <taxon>Flavobacteriaceae</taxon>
        <taxon>Muriicola</taxon>
    </lineage>
</organism>
<evidence type="ECO:0000313" key="1">
    <source>
        <dbReference type="EMBL" id="GGD50496.1"/>
    </source>
</evidence>
<evidence type="ECO:0000313" key="2">
    <source>
        <dbReference type="Proteomes" id="UP000625780"/>
    </source>
</evidence>
<comment type="caution">
    <text evidence="1">The sequence shown here is derived from an EMBL/GenBank/DDBJ whole genome shotgun (WGS) entry which is preliminary data.</text>
</comment>
<proteinExistence type="predicted"/>
<name>A0ABQ1R028_9FLAO</name>
<reference evidence="2" key="1">
    <citation type="journal article" date="2019" name="Int. J. Syst. Evol. Microbiol.">
        <title>The Global Catalogue of Microorganisms (GCM) 10K type strain sequencing project: providing services to taxonomists for standard genome sequencing and annotation.</title>
        <authorList>
            <consortium name="The Broad Institute Genomics Platform"/>
            <consortium name="The Broad Institute Genome Sequencing Center for Infectious Disease"/>
            <person name="Wu L."/>
            <person name="Ma J."/>
        </authorList>
    </citation>
    <scope>NUCLEOTIDE SEQUENCE [LARGE SCALE GENOMIC DNA]</scope>
    <source>
        <strain evidence="2">CGMCC 1.12606</strain>
    </source>
</reference>
<dbReference type="Proteomes" id="UP000625780">
    <property type="component" value="Unassembled WGS sequence"/>
</dbReference>
<sequence>MKKTALILPLLFLSCAQNLDREIPSENPEIQTSMNALLKEIEGDMLTLLEDGEQDGLAFYYLDKTRSSLLRKMDSLSLLEGPELLTQLLELDAAKRRLLQTSSASNPVIRDLEEQIAELKKQME</sequence>
<protein>
    <recommendedName>
        <fullName evidence="3">DUF4296 domain-containing protein</fullName>
    </recommendedName>
</protein>
<evidence type="ECO:0008006" key="3">
    <source>
        <dbReference type="Google" id="ProtNLM"/>
    </source>
</evidence>
<dbReference type="PROSITE" id="PS51257">
    <property type="entry name" value="PROKAR_LIPOPROTEIN"/>
    <property type="match status" value="1"/>
</dbReference>
<keyword evidence="2" id="KW-1185">Reference proteome</keyword>
<gene>
    <name evidence="1" type="ORF">GCM10011361_16460</name>
</gene>